<dbReference type="AlphaFoldDB" id="A0A0B2WMX3"/>
<dbReference type="OrthoDB" id="72788at2759"/>
<dbReference type="Pfam" id="PF00724">
    <property type="entry name" value="Oxidored_FMN"/>
    <property type="match status" value="1"/>
</dbReference>
<dbReference type="EMBL" id="AZHE01000010">
    <property type="protein sequence ID" value="KHN97421.1"/>
    <property type="molecule type" value="Genomic_DNA"/>
</dbReference>
<evidence type="ECO:0000256" key="5">
    <source>
        <dbReference type="ARBA" id="ARBA00023002"/>
    </source>
</evidence>
<keyword evidence="8" id="KW-1185">Reference proteome</keyword>
<evidence type="ECO:0000256" key="4">
    <source>
        <dbReference type="ARBA" id="ARBA00022857"/>
    </source>
</evidence>
<reference evidence="7 8" key="1">
    <citation type="journal article" date="2014" name="Proc. Natl. Acad. Sci. U.S.A.">
        <title>Trajectory and genomic determinants of fungal-pathogen speciation and host adaptation.</title>
        <authorList>
            <person name="Hu X."/>
            <person name="Xiao G."/>
            <person name="Zheng P."/>
            <person name="Shang Y."/>
            <person name="Su Y."/>
            <person name="Zhang X."/>
            <person name="Liu X."/>
            <person name="Zhan S."/>
            <person name="St Leger R.J."/>
            <person name="Wang C."/>
        </authorList>
    </citation>
    <scope>NUCLEOTIDE SEQUENCE [LARGE SCALE GENOMIC DNA]</scope>
    <source>
        <strain evidence="7 8">ARSEF 1941</strain>
    </source>
</reference>
<evidence type="ECO:0000256" key="2">
    <source>
        <dbReference type="ARBA" id="ARBA00022630"/>
    </source>
</evidence>
<comment type="cofactor">
    <cofactor evidence="1">
        <name>FMN</name>
        <dbReference type="ChEBI" id="CHEBI:58210"/>
    </cofactor>
</comment>
<dbReference type="GO" id="GO:0010181">
    <property type="term" value="F:FMN binding"/>
    <property type="evidence" value="ECO:0007669"/>
    <property type="project" value="InterPro"/>
</dbReference>
<dbReference type="STRING" id="1081103.A0A0B2WMX3"/>
<name>A0A0B2WMX3_METAS</name>
<dbReference type="InterPro" id="IPR013785">
    <property type="entry name" value="Aldolase_TIM"/>
</dbReference>
<keyword evidence="2" id="KW-0285">Flavoprotein</keyword>
<organism evidence="7 8">
    <name type="scientific">Metarhizium album (strain ARSEF 1941)</name>
    <dbReference type="NCBI Taxonomy" id="1081103"/>
    <lineage>
        <taxon>Eukaryota</taxon>
        <taxon>Fungi</taxon>
        <taxon>Dikarya</taxon>
        <taxon>Ascomycota</taxon>
        <taxon>Pezizomycotina</taxon>
        <taxon>Sordariomycetes</taxon>
        <taxon>Hypocreomycetidae</taxon>
        <taxon>Hypocreales</taxon>
        <taxon>Clavicipitaceae</taxon>
        <taxon>Metarhizium</taxon>
    </lineage>
</organism>
<dbReference type="CDD" id="cd02932">
    <property type="entry name" value="OYE_YqiM_FMN"/>
    <property type="match status" value="1"/>
</dbReference>
<dbReference type="GO" id="GO:0050661">
    <property type="term" value="F:NADP binding"/>
    <property type="evidence" value="ECO:0007669"/>
    <property type="project" value="InterPro"/>
</dbReference>
<keyword evidence="5" id="KW-0560">Oxidoreductase</keyword>
<dbReference type="InterPro" id="IPR044152">
    <property type="entry name" value="YqjM-like"/>
</dbReference>
<dbReference type="SUPFAM" id="SSF51395">
    <property type="entry name" value="FMN-linked oxidoreductases"/>
    <property type="match status" value="1"/>
</dbReference>
<dbReference type="Gene3D" id="3.20.20.70">
    <property type="entry name" value="Aldolase class I"/>
    <property type="match status" value="1"/>
</dbReference>
<evidence type="ECO:0000313" key="8">
    <source>
        <dbReference type="Proteomes" id="UP000030816"/>
    </source>
</evidence>
<dbReference type="HOGENOM" id="CLU_012153_2_1_1"/>
<keyword evidence="3" id="KW-0288">FMN</keyword>
<sequence>MAAYLTQRISHPHHGIPVSRSETPAPEKSVKCLAPIPNVAAKGVPFFTPAQDPVAGSAVDPQPSGKPVPKLFTPLKIRGITMPNRIWVSPMCQYSAHEGFHTPWHITHYGGIVQRGPGLVMLEATSVQPNGRITPEDSGIWLDAHVDTLKKHVDFAHSQNALIAIQLAHAGRKASTVAPWLSSGATATEEVGGWPSDVVGPGSVPFGEHYPCPRAMTLPEIEQFKRDFVSAVRRAVGAGFDIVELHFAHGYLVASFLSPAVNKRTDRYGGSFENRARLALELVDATRAAIPVDMPLFVRISATDWLDTNPEWDGGASWTIDESVKLAKLFSQRGVDVLDVSSGGNHSHQKIIGGPGYQAALAKAIKAAVGDALLVSSVGSIRTGELAQDIIQGGKDENDTPLDLIAAGRMFQKNPGLVWSWADELGVTINVAHQIGWGFGGRATKKAAKNSIP</sequence>
<comment type="caution">
    <text evidence="7">The sequence shown here is derived from an EMBL/GenBank/DDBJ whole genome shotgun (WGS) entry which is preliminary data.</text>
</comment>
<dbReference type="RefSeq" id="XP_040678487.1">
    <property type="nucleotide sequence ID" value="XM_040823234.1"/>
</dbReference>
<dbReference type="InterPro" id="IPR001155">
    <property type="entry name" value="OxRdtase_FMN_N"/>
</dbReference>
<dbReference type="GO" id="GO:0003959">
    <property type="term" value="F:NADPH dehydrogenase activity"/>
    <property type="evidence" value="ECO:0007669"/>
    <property type="project" value="InterPro"/>
</dbReference>
<evidence type="ECO:0000259" key="6">
    <source>
        <dbReference type="Pfam" id="PF00724"/>
    </source>
</evidence>
<proteinExistence type="predicted"/>
<protein>
    <submittedName>
        <fullName evidence="7">Aldolase-type TIM barrel</fullName>
    </submittedName>
</protein>
<dbReference type="GeneID" id="63738891"/>
<evidence type="ECO:0000256" key="3">
    <source>
        <dbReference type="ARBA" id="ARBA00022643"/>
    </source>
</evidence>
<dbReference type="PANTHER" id="PTHR43303">
    <property type="entry name" value="NADPH DEHYDROGENASE C23G7.10C-RELATED"/>
    <property type="match status" value="1"/>
</dbReference>
<dbReference type="PANTHER" id="PTHR43303:SF4">
    <property type="entry name" value="NADPH DEHYDROGENASE C23G7.10C-RELATED"/>
    <property type="match status" value="1"/>
</dbReference>
<feature type="domain" description="NADH:flavin oxidoreductase/NADH oxidase N-terminal" evidence="6">
    <location>
        <begin position="70"/>
        <end position="418"/>
    </location>
</feature>
<gene>
    <name evidence="7" type="ORF">MAM_04436</name>
</gene>
<dbReference type="Proteomes" id="UP000030816">
    <property type="component" value="Unassembled WGS sequence"/>
</dbReference>
<keyword evidence="4" id="KW-0521">NADP</keyword>
<evidence type="ECO:0000256" key="1">
    <source>
        <dbReference type="ARBA" id="ARBA00001917"/>
    </source>
</evidence>
<accession>A0A0B2WMX3</accession>
<evidence type="ECO:0000313" key="7">
    <source>
        <dbReference type="EMBL" id="KHN97421.1"/>
    </source>
</evidence>